<keyword evidence="3" id="KW-1185">Reference proteome</keyword>
<dbReference type="SMART" id="SM00530">
    <property type="entry name" value="HTH_XRE"/>
    <property type="match status" value="1"/>
</dbReference>
<dbReference type="PANTHER" id="PTHR35010:SF4">
    <property type="entry name" value="BLL5781 PROTEIN"/>
    <property type="match status" value="1"/>
</dbReference>
<dbReference type="PANTHER" id="PTHR35010">
    <property type="entry name" value="BLL4672 PROTEIN-RELATED"/>
    <property type="match status" value="1"/>
</dbReference>
<dbReference type="OrthoDB" id="2959414at2"/>
<dbReference type="PROSITE" id="PS50943">
    <property type="entry name" value="HTH_CROC1"/>
    <property type="match status" value="1"/>
</dbReference>
<evidence type="ECO:0000313" key="3">
    <source>
        <dbReference type="Proteomes" id="UP000298180"/>
    </source>
</evidence>
<name>A0A4Z0BWP0_9BURK</name>
<gene>
    <name evidence="2" type="ORF">EZ313_14170</name>
</gene>
<organism evidence="2 3">
    <name type="scientific">Ramlibacter henchirensis</name>
    <dbReference type="NCBI Taxonomy" id="204072"/>
    <lineage>
        <taxon>Bacteria</taxon>
        <taxon>Pseudomonadati</taxon>
        <taxon>Pseudomonadota</taxon>
        <taxon>Betaproteobacteria</taxon>
        <taxon>Burkholderiales</taxon>
        <taxon>Comamonadaceae</taxon>
        <taxon>Ramlibacter</taxon>
    </lineage>
</organism>
<evidence type="ECO:0000313" key="2">
    <source>
        <dbReference type="EMBL" id="TFZ02409.1"/>
    </source>
</evidence>
<protein>
    <submittedName>
        <fullName evidence="2">XRE family transcriptional regulator</fullName>
    </submittedName>
</protein>
<comment type="caution">
    <text evidence="2">The sequence shown here is derived from an EMBL/GenBank/DDBJ whole genome shotgun (WGS) entry which is preliminary data.</text>
</comment>
<evidence type="ECO:0000259" key="1">
    <source>
        <dbReference type="PROSITE" id="PS50943"/>
    </source>
</evidence>
<dbReference type="InterPro" id="IPR041413">
    <property type="entry name" value="MLTR_LBD"/>
</dbReference>
<reference evidence="2 3" key="1">
    <citation type="submission" date="2019-03" db="EMBL/GenBank/DDBJ databases">
        <title>Ramlibacter henchirensis DSM 14656, whole genome shotgun sequence.</title>
        <authorList>
            <person name="Zhang X."/>
            <person name="Feng G."/>
            <person name="Zhu H."/>
        </authorList>
    </citation>
    <scope>NUCLEOTIDE SEQUENCE [LARGE SCALE GENOMIC DNA]</scope>
    <source>
        <strain evidence="2 3">DSM 14656</strain>
    </source>
</reference>
<proteinExistence type="predicted"/>
<dbReference type="Pfam" id="PF17765">
    <property type="entry name" value="MLTR_LBD"/>
    <property type="match status" value="1"/>
</dbReference>
<dbReference type="InterPro" id="IPR001387">
    <property type="entry name" value="Cro/C1-type_HTH"/>
</dbReference>
<dbReference type="Gene3D" id="1.10.260.40">
    <property type="entry name" value="lambda repressor-like DNA-binding domains"/>
    <property type="match status" value="1"/>
</dbReference>
<feature type="domain" description="HTH cro/C1-type" evidence="1">
    <location>
        <begin position="37"/>
        <end position="91"/>
    </location>
</feature>
<dbReference type="CDD" id="cd00093">
    <property type="entry name" value="HTH_XRE"/>
    <property type="match status" value="1"/>
</dbReference>
<dbReference type="Proteomes" id="UP000298180">
    <property type="component" value="Unassembled WGS sequence"/>
</dbReference>
<dbReference type="Pfam" id="PF13560">
    <property type="entry name" value="HTH_31"/>
    <property type="match status" value="1"/>
</dbReference>
<dbReference type="Gene3D" id="3.30.450.180">
    <property type="match status" value="1"/>
</dbReference>
<sequence>MTSQVMEAPRAGPSIRPMSSATALARPAAPQPFGAHLRHWRQHRRLSQQGLAEEAEISTRHLSFVETGRALPSREMVMRLAERLNVPLRERNAMLVAAGYAPMYRERPLDDPALSPAREAVELILRAHEPNPALAVDRHWNLVAGNRMLPHVMAGADPQLLQGRVNVLRLSLHPGGLAPRIVNLGQWREHLFERLRQQVQATGDSTLAALLEELRAYPVPEGAHDTRLEGEHVGVALPLQMRTPDGSVLTFISTTTVFGTAVDVTVQELTLETFFPLDAATGEALRRIASA</sequence>
<dbReference type="SUPFAM" id="SSF47413">
    <property type="entry name" value="lambda repressor-like DNA-binding domains"/>
    <property type="match status" value="1"/>
</dbReference>
<dbReference type="EMBL" id="SMLM01000002">
    <property type="protein sequence ID" value="TFZ02409.1"/>
    <property type="molecule type" value="Genomic_DNA"/>
</dbReference>
<dbReference type="AlphaFoldDB" id="A0A4Z0BWP0"/>
<dbReference type="InterPro" id="IPR010982">
    <property type="entry name" value="Lambda_DNA-bd_dom_sf"/>
</dbReference>
<dbReference type="GO" id="GO:0003677">
    <property type="term" value="F:DNA binding"/>
    <property type="evidence" value="ECO:0007669"/>
    <property type="project" value="InterPro"/>
</dbReference>
<accession>A0A4Z0BWP0</accession>